<gene>
    <name evidence="1" type="ORF">SHKM778_49940</name>
</gene>
<dbReference type="EMBL" id="AP035768">
    <property type="protein sequence ID" value="BFO18606.1"/>
    <property type="molecule type" value="Genomic_DNA"/>
</dbReference>
<dbReference type="AlphaFoldDB" id="A0AAT9HMN6"/>
<proteinExistence type="predicted"/>
<organism evidence="1">
    <name type="scientific">Streptomyces haneummycinicus</name>
    <dbReference type="NCBI Taxonomy" id="3074435"/>
    <lineage>
        <taxon>Bacteria</taxon>
        <taxon>Bacillati</taxon>
        <taxon>Actinomycetota</taxon>
        <taxon>Actinomycetes</taxon>
        <taxon>Kitasatosporales</taxon>
        <taxon>Streptomycetaceae</taxon>
        <taxon>Streptomyces</taxon>
    </lineage>
</organism>
<protein>
    <submittedName>
        <fullName evidence="1">Uncharacterized protein</fullName>
    </submittedName>
</protein>
<sequence>MRLGVAQELVRGLRVGEVEEGVQFVAVPHRVERRGPSGVFQMSTSWERPKVLGMVKMAKQ</sequence>
<evidence type="ECO:0000313" key="1">
    <source>
        <dbReference type="EMBL" id="BFO18606.1"/>
    </source>
</evidence>
<accession>A0AAT9HMN6</accession>
<reference evidence="1" key="2">
    <citation type="submission" date="2024-07" db="EMBL/GenBank/DDBJ databases">
        <title>Streptomyces haneummycinica sp. nov., a new antibiotic-producing actinobacterium isolated from marine sediment.</title>
        <authorList>
            <person name="Uemura M."/>
            <person name="Hamada M."/>
            <person name="Hirano S."/>
            <person name="Kobayashi K."/>
            <person name="Ohshiro T."/>
            <person name="Kobayashi T."/>
            <person name="Terahara T."/>
        </authorList>
    </citation>
    <scope>NUCLEOTIDE SEQUENCE</scope>
    <source>
        <strain evidence="1">KM77-8</strain>
    </source>
</reference>
<name>A0AAT9HMN6_9ACTN</name>
<reference evidence="1" key="1">
    <citation type="submission" date="2024-06" db="EMBL/GenBank/DDBJ databases">
        <authorList>
            <consortium name="consrtm"/>
            <person name="Uemura M."/>
            <person name="Terahara T."/>
        </authorList>
    </citation>
    <scope>NUCLEOTIDE SEQUENCE</scope>
    <source>
        <strain evidence="1">KM77-8</strain>
    </source>
</reference>